<evidence type="ECO:0000313" key="6">
    <source>
        <dbReference type="Proteomes" id="UP001497382"/>
    </source>
</evidence>
<dbReference type="Gene3D" id="3.90.320.10">
    <property type="match status" value="1"/>
</dbReference>
<gene>
    <name evidence="5" type="ORF">LARSCL_LOCUS13537</name>
    <name evidence="3" type="ORF">LARSCL_LOCUS4618</name>
    <name evidence="4" type="ORF">LARSCL_LOCUS8198</name>
</gene>
<proteinExistence type="predicted"/>
<dbReference type="AlphaFoldDB" id="A0AAV1ZWQ4"/>
<evidence type="ECO:0000259" key="2">
    <source>
        <dbReference type="PROSITE" id="PS50966"/>
    </source>
</evidence>
<dbReference type="CDD" id="cd22343">
    <property type="entry name" value="PDDEXK_lambda_exonuclease-like"/>
    <property type="match status" value="1"/>
</dbReference>
<dbReference type="GO" id="GO:0006281">
    <property type="term" value="P:DNA repair"/>
    <property type="evidence" value="ECO:0007669"/>
    <property type="project" value="UniProtKB-ARBA"/>
</dbReference>
<comment type="caution">
    <text evidence="4">The sequence shown here is derived from an EMBL/GenBank/DDBJ whole genome shotgun (WGS) entry which is preliminary data.</text>
</comment>
<dbReference type="InterPro" id="IPR007527">
    <property type="entry name" value="Znf_SWIM"/>
</dbReference>
<reference evidence="4 6" key="1">
    <citation type="submission" date="2024-04" db="EMBL/GenBank/DDBJ databases">
        <authorList>
            <person name="Rising A."/>
            <person name="Reimegard J."/>
            <person name="Sonavane S."/>
            <person name="Akerstrom W."/>
            <person name="Nylinder S."/>
            <person name="Hedman E."/>
            <person name="Kallberg Y."/>
        </authorList>
    </citation>
    <scope>NUCLEOTIDE SEQUENCE [LARGE SCALE GENOMIC DNA]</scope>
</reference>
<keyword evidence="6" id="KW-1185">Reference proteome</keyword>
<keyword evidence="1" id="KW-0862">Zinc</keyword>
<sequence>MASSIFDSPLPLRGFSQLHISQYMLKINEINEDSGACSCLKSSIAGMEMFRNNFVNSLTFSENLADGTLELTGLVKAEMKKITYKVDVCIDLHSNEILSAECKCAGGAAPSSCKHVFTILSFVEEYCVKELYNAPTEILQQWHKPSKKKRFPAQKISEFIASNLIRPTNQNTSVNFEALSLLKRNAPIFSVVNDGRFDEDEFLFKNSICLPVIPAEEENNPTIDFELSLEEILFLHSRIKIDLTQAQEIEKKTVKQQNDLWKVQRLLRLTASNFYRVVHRRNDLQSLSQTILEDKNLDHIPAIRHGKIYENKVKNYVAEKYTDFKFRDVGLVINPKFYFLGASPDGLLHGKDSFLVEVKCTYNKENLELDELCLRPGFCLENKNGVFHLKRNHQYYYQIQGQMAMCNLKKCLFVLLHNVKKEPYIEEIQFNEKKWNYIFEKVQHFYFSIHLKNIIRKFD</sequence>
<dbReference type="Proteomes" id="UP001497382">
    <property type="component" value="Unassembled WGS sequence"/>
</dbReference>
<keyword evidence="1" id="KW-0863">Zinc-finger</keyword>
<dbReference type="InterPro" id="IPR011604">
    <property type="entry name" value="PDDEXK-like_dom_sf"/>
</dbReference>
<evidence type="ECO:0000313" key="4">
    <source>
        <dbReference type="EMBL" id="CAL1275636.1"/>
    </source>
</evidence>
<feature type="domain" description="SWIM-type" evidence="2">
    <location>
        <begin position="84"/>
        <end position="124"/>
    </location>
</feature>
<evidence type="ECO:0000256" key="1">
    <source>
        <dbReference type="PROSITE-ProRule" id="PRU00325"/>
    </source>
</evidence>
<dbReference type="PROSITE" id="PS50966">
    <property type="entry name" value="ZF_SWIM"/>
    <property type="match status" value="1"/>
</dbReference>
<protein>
    <recommendedName>
        <fullName evidence="2">SWIM-type domain-containing protein</fullName>
    </recommendedName>
</protein>
<evidence type="ECO:0000313" key="5">
    <source>
        <dbReference type="EMBL" id="CAL1285130.1"/>
    </source>
</evidence>
<dbReference type="SUPFAM" id="SSF52980">
    <property type="entry name" value="Restriction endonuclease-like"/>
    <property type="match status" value="1"/>
</dbReference>
<keyword evidence="1" id="KW-0479">Metal-binding</keyword>
<evidence type="ECO:0000313" key="3">
    <source>
        <dbReference type="EMBL" id="CAL1269208.1"/>
    </source>
</evidence>
<organism evidence="4 6">
    <name type="scientific">Larinioides sclopetarius</name>
    <dbReference type="NCBI Taxonomy" id="280406"/>
    <lineage>
        <taxon>Eukaryota</taxon>
        <taxon>Metazoa</taxon>
        <taxon>Ecdysozoa</taxon>
        <taxon>Arthropoda</taxon>
        <taxon>Chelicerata</taxon>
        <taxon>Arachnida</taxon>
        <taxon>Araneae</taxon>
        <taxon>Araneomorphae</taxon>
        <taxon>Entelegynae</taxon>
        <taxon>Araneoidea</taxon>
        <taxon>Araneidae</taxon>
        <taxon>Larinioides</taxon>
    </lineage>
</organism>
<dbReference type="EMBL" id="CAXIEN010000086">
    <property type="protein sequence ID" value="CAL1275636.1"/>
    <property type="molecule type" value="Genomic_DNA"/>
</dbReference>
<dbReference type="GO" id="GO:0008270">
    <property type="term" value="F:zinc ion binding"/>
    <property type="evidence" value="ECO:0007669"/>
    <property type="project" value="UniProtKB-KW"/>
</dbReference>
<dbReference type="PANTHER" id="PTHR47526">
    <property type="entry name" value="ATP-DEPENDENT DNA HELICASE"/>
    <property type="match status" value="1"/>
</dbReference>
<dbReference type="EMBL" id="CAXIEN010000188">
    <property type="protein sequence ID" value="CAL1285130.1"/>
    <property type="molecule type" value="Genomic_DNA"/>
</dbReference>
<dbReference type="Pfam" id="PF09588">
    <property type="entry name" value="YqaJ"/>
    <property type="match status" value="1"/>
</dbReference>
<dbReference type="InterPro" id="IPR019080">
    <property type="entry name" value="YqaJ_viral_recombinase"/>
</dbReference>
<dbReference type="EMBL" id="CAXIEN010000039">
    <property type="protein sequence ID" value="CAL1269208.1"/>
    <property type="molecule type" value="Genomic_DNA"/>
</dbReference>
<accession>A0AAV1ZWQ4</accession>
<name>A0AAV1ZWQ4_9ARAC</name>
<dbReference type="PANTHER" id="PTHR47526:SF3">
    <property type="entry name" value="PHD-TYPE DOMAIN-CONTAINING PROTEIN"/>
    <property type="match status" value="1"/>
</dbReference>
<dbReference type="InterPro" id="IPR011335">
    <property type="entry name" value="Restrct_endonuc-II-like"/>
</dbReference>